<evidence type="ECO:0000259" key="1">
    <source>
        <dbReference type="Pfam" id="PF12986"/>
    </source>
</evidence>
<dbReference type="STRING" id="1121919.SAMN02745975_02615"/>
<protein>
    <recommendedName>
        <fullName evidence="1">DUF3870 domain-containing protein</fullName>
    </recommendedName>
</protein>
<proteinExistence type="predicted"/>
<feature type="domain" description="DUF3870" evidence="1">
    <location>
        <begin position="10"/>
        <end position="103"/>
    </location>
</feature>
<reference evidence="3" key="1">
    <citation type="submission" date="2016-11" db="EMBL/GenBank/DDBJ databases">
        <authorList>
            <person name="Varghese N."/>
            <person name="Submissions S."/>
        </authorList>
    </citation>
    <scope>NUCLEOTIDE SEQUENCE [LARGE SCALE GENOMIC DNA]</scope>
    <source>
        <strain evidence="3">DSM 17957</strain>
    </source>
</reference>
<dbReference type="Pfam" id="PF12986">
    <property type="entry name" value="DUF3870"/>
    <property type="match status" value="1"/>
</dbReference>
<organism evidence="2 3">
    <name type="scientific">Geosporobacter subterraneus DSM 17957</name>
    <dbReference type="NCBI Taxonomy" id="1121919"/>
    <lineage>
        <taxon>Bacteria</taxon>
        <taxon>Bacillati</taxon>
        <taxon>Bacillota</taxon>
        <taxon>Clostridia</taxon>
        <taxon>Peptostreptococcales</taxon>
        <taxon>Thermotaleaceae</taxon>
        <taxon>Geosporobacter</taxon>
    </lineage>
</organism>
<name>A0A1M6L9F2_9FIRM</name>
<dbReference type="RefSeq" id="WP_110941708.1">
    <property type="nucleotide sequence ID" value="NZ_FQZV01000035.1"/>
</dbReference>
<sequence length="111" mass="12512">MEPYEKNTIYVVGDAKTAVNNPITLQFNAYFIAFVIDAEHEVIVDAGASTTLEVTNQFVRSLFTGYSMKLGAEPMIEEINRRYHGSSQKAMIVAWKDAFKKYQQIKSPDGI</sequence>
<dbReference type="AlphaFoldDB" id="A0A1M6L9F2"/>
<evidence type="ECO:0000313" key="2">
    <source>
        <dbReference type="EMBL" id="SHJ67831.1"/>
    </source>
</evidence>
<dbReference type="InterPro" id="IPR024617">
    <property type="entry name" value="DUF3870"/>
</dbReference>
<dbReference type="OrthoDB" id="88363at2"/>
<dbReference type="Proteomes" id="UP000184536">
    <property type="component" value="Unassembled WGS sequence"/>
</dbReference>
<accession>A0A1M6L9F2</accession>
<dbReference type="EMBL" id="FQZV01000035">
    <property type="protein sequence ID" value="SHJ67831.1"/>
    <property type="molecule type" value="Genomic_DNA"/>
</dbReference>
<evidence type="ECO:0000313" key="3">
    <source>
        <dbReference type="Proteomes" id="UP000184536"/>
    </source>
</evidence>
<keyword evidence="3" id="KW-1185">Reference proteome</keyword>
<gene>
    <name evidence="2" type="ORF">SAMN02745975_02615</name>
</gene>